<dbReference type="OrthoDB" id="3687641at2759"/>
<evidence type="ECO:0000256" key="4">
    <source>
        <dbReference type="SAM" id="Phobius"/>
    </source>
</evidence>
<organism evidence="5 6">
    <name type="scientific">Mycena venus</name>
    <dbReference type="NCBI Taxonomy" id="2733690"/>
    <lineage>
        <taxon>Eukaryota</taxon>
        <taxon>Fungi</taxon>
        <taxon>Dikarya</taxon>
        <taxon>Basidiomycota</taxon>
        <taxon>Agaricomycotina</taxon>
        <taxon>Agaricomycetes</taxon>
        <taxon>Agaricomycetidae</taxon>
        <taxon>Agaricales</taxon>
        <taxon>Marasmiineae</taxon>
        <taxon>Mycenaceae</taxon>
        <taxon>Mycena</taxon>
    </lineage>
</organism>
<keyword evidence="6" id="KW-1185">Reference proteome</keyword>
<keyword evidence="4" id="KW-0472">Membrane</keyword>
<comment type="pathway">
    <text evidence="1">Mycotoxin biosynthesis.</text>
</comment>
<sequence length="265" mass="30758">MPPSAKYSPVEDSEEDLSNDQSTFRRAPPSRLWFMHAAALSFYTLIFVGLYVTTRHKTAECVSLISTYSPAHEAVEYHNVRFNGHLSSVTTYRGPPSPAIDAAWDRISENNTLRPIRISDEELKKIYKSDRPSNVRFSPENGGGSLGSIEVFHQLHCLNMLRKVAYKEHYADVRHLEEKRPQFFRDHINHCVDLIRQNLMCNADVGVITYDWLKGWDKPFPDFNTWHQCRNFDRILEWSHNHQVHIASDEMKRLGDEIDLTEAPM</sequence>
<dbReference type="PANTHER" id="PTHR33365">
    <property type="entry name" value="YALI0B05434P"/>
    <property type="match status" value="1"/>
</dbReference>
<dbReference type="InterPro" id="IPR021765">
    <property type="entry name" value="UstYa-like"/>
</dbReference>
<evidence type="ECO:0000313" key="6">
    <source>
        <dbReference type="Proteomes" id="UP000620124"/>
    </source>
</evidence>
<evidence type="ECO:0000256" key="3">
    <source>
        <dbReference type="SAM" id="MobiDB-lite"/>
    </source>
</evidence>
<keyword evidence="4" id="KW-0812">Transmembrane</keyword>
<accession>A0A8H7CPY6</accession>
<evidence type="ECO:0000256" key="2">
    <source>
        <dbReference type="ARBA" id="ARBA00035112"/>
    </source>
</evidence>
<comment type="similarity">
    <text evidence="2">Belongs to the ustYa family.</text>
</comment>
<reference evidence="5" key="1">
    <citation type="submission" date="2020-05" db="EMBL/GenBank/DDBJ databases">
        <title>Mycena genomes resolve the evolution of fungal bioluminescence.</title>
        <authorList>
            <person name="Tsai I.J."/>
        </authorList>
    </citation>
    <scope>NUCLEOTIDE SEQUENCE</scope>
    <source>
        <strain evidence="5">CCC161011</strain>
    </source>
</reference>
<proteinExistence type="inferred from homology"/>
<evidence type="ECO:0000256" key="1">
    <source>
        <dbReference type="ARBA" id="ARBA00004685"/>
    </source>
</evidence>
<feature type="region of interest" description="Disordered" evidence="3">
    <location>
        <begin position="1"/>
        <end position="23"/>
    </location>
</feature>
<dbReference type="EMBL" id="JACAZI010000013">
    <property type="protein sequence ID" value="KAF7345850.1"/>
    <property type="molecule type" value="Genomic_DNA"/>
</dbReference>
<evidence type="ECO:0008006" key="7">
    <source>
        <dbReference type="Google" id="ProtNLM"/>
    </source>
</evidence>
<dbReference type="PANTHER" id="PTHR33365:SF4">
    <property type="entry name" value="CYCLOCHLOROTINE BIOSYNTHESIS PROTEIN O"/>
    <property type="match status" value="1"/>
</dbReference>
<dbReference type="Proteomes" id="UP000620124">
    <property type="component" value="Unassembled WGS sequence"/>
</dbReference>
<comment type="caution">
    <text evidence="5">The sequence shown here is derived from an EMBL/GenBank/DDBJ whole genome shotgun (WGS) entry which is preliminary data.</text>
</comment>
<dbReference type="Pfam" id="PF11807">
    <property type="entry name" value="UstYa"/>
    <property type="match status" value="1"/>
</dbReference>
<feature type="transmembrane region" description="Helical" evidence="4">
    <location>
        <begin position="32"/>
        <end position="52"/>
    </location>
</feature>
<evidence type="ECO:0000313" key="5">
    <source>
        <dbReference type="EMBL" id="KAF7345850.1"/>
    </source>
</evidence>
<keyword evidence="4" id="KW-1133">Transmembrane helix</keyword>
<protein>
    <recommendedName>
        <fullName evidence="7">Tat pathway signal sequence</fullName>
    </recommendedName>
</protein>
<dbReference type="AlphaFoldDB" id="A0A8H7CPY6"/>
<name>A0A8H7CPY6_9AGAR</name>
<dbReference type="GO" id="GO:0043386">
    <property type="term" value="P:mycotoxin biosynthetic process"/>
    <property type="evidence" value="ECO:0007669"/>
    <property type="project" value="InterPro"/>
</dbReference>
<gene>
    <name evidence="5" type="ORF">MVEN_01606700</name>
</gene>